<feature type="region of interest" description="Disordered" evidence="1">
    <location>
        <begin position="138"/>
        <end position="166"/>
    </location>
</feature>
<feature type="region of interest" description="Disordered" evidence="1">
    <location>
        <begin position="414"/>
        <end position="439"/>
    </location>
</feature>
<evidence type="ECO:0000313" key="2">
    <source>
        <dbReference type="EMBL" id="CDR40406.1"/>
    </source>
</evidence>
<dbReference type="EMBL" id="LK052890">
    <property type="protein sequence ID" value="CDR40406.1"/>
    <property type="molecule type" value="Genomic_DNA"/>
</dbReference>
<protein>
    <submittedName>
        <fullName evidence="2">CYFA0S05e00331g1_1</fullName>
    </submittedName>
</protein>
<feature type="region of interest" description="Disordered" evidence="1">
    <location>
        <begin position="197"/>
        <end position="225"/>
    </location>
</feature>
<dbReference type="VEuPathDB" id="FungiDB:BON22_2254"/>
<feature type="compositionally biased region" description="Basic and acidic residues" evidence="1">
    <location>
        <begin position="138"/>
        <end position="152"/>
    </location>
</feature>
<feature type="compositionally biased region" description="Polar residues" evidence="1">
    <location>
        <begin position="214"/>
        <end position="225"/>
    </location>
</feature>
<reference evidence="2" key="1">
    <citation type="journal article" date="2014" name="Genome Announc.">
        <title>Genome sequence of the yeast Cyberlindnera fabianii (Hansenula fabianii).</title>
        <authorList>
            <person name="Freel K.C."/>
            <person name="Sarilar V."/>
            <person name="Neuveglise C."/>
            <person name="Devillers H."/>
            <person name="Friedrich A."/>
            <person name="Schacherer J."/>
        </authorList>
    </citation>
    <scope>NUCLEOTIDE SEQUENCE</scope>
    <source>
        <strain evidence="2">YJS4271</strain>
    </source>
</reference>
<name>A0A061AS52_CYBFA</name>
<gene>
    <name evidence="2" type="ORF">CYFA0S_05e00331g</name>
</gene>
<sequence length="458" mass="51552">MSTIPLLAASTLRLPSKSSALDISRDGKYIRSFRRRADQKTLPLLALHLSLATTRGLLRNQLICSDLLLLRIPSLGAHDHDDDEEDDDDGDNGEAAVTLPRHPSLIRRLWGSLRRTGSRARGIRSFNRVFGVDPARRHADDASGYADEERIATGEPGDFNTGTSSLRDTVLPDFSRPLPLMVHMGWSETSFRRSSSEVVDFDDRDEEHNERENPTGSRNSRNVQMNDRETHAAIRSYASTSSTLSLHGPRLQRYSTYFNEEARSLTLFDLDDEDFENFVNELLILSMRVRQDDIPNLEPEPAIYVSYETPEVASRIRGAGRFLPLGRSFFHTVEDGERLCRTSTGNDRPLEDEVVKELDLLQIEGTTVSTSSTSKDPVMSTRKHFKNTIGRARGLFHMLGRFEDFFEDPLKFSKRADESPTSEPMGPPPTRCSAPGTESPHGFIIDKVYLEPIPVYKG</sequence>
<accession>A0A061AS52</accession>
<proteinExistence type="predicted"/>
<evidence type="ECO:0000256" key="1">
    <source>
        <dbReference type="SAM" id="MobiDB-lite"/>
    </source>
</evidence>
<organism evidence="2">
    <name type="scientific">Cyberlindnera fabianii</name>
    <name type="common">Yeast</name>
    <name type="synonym">Hansenula fabianii</name>
    <dbReference type="NCBI Taxonomy" id="36022"/>
    <lineage>
        <taxon>Eukaryota</taxon>
        <taxon>Fungi</taxon>
        <taxon>Dikarya</taxon>
        <taxon>Ascomycota</taxon>
        <taxon>Saccharomycotina</taxon>
        <taxon>Saccharomycetes</taxon>
        <taxon>Phaffomycetales</taxon>
        <taxon>Phaffomycetaceae</taxon>
        <taxon>Cyberlindnera</taxon>
    </lineage>
</organism>
<dbReference type="AlphaFoldDB" id="A0A061AS52"/>